<accession>A0A4Y2RB85</accession>
<comment type="caution">
    <text evidence="1">The sequence shown here is derived from an EMBL/GenBank/DDBJ whole genome shotgun (WGS) entry which is preliminary data.</text>
</comment>
<organism evidence="1 2">
    <name type="scientific">Araneus ventricosus</name>
    <name type="common">Orbweaver spider</name>
    <name type="synonym">Epeira ventricosa</name>
    <dbReference type="NCBI Taxonomy" id="182803"/>
    <lineage>
        <taxon>Eukaryota</taxon>
        <taxon>Metazoa</taxon>
        <taxon>Ecdysozoa</taxon>
        <taxon>Arthropoda</taxon>
        <taxon>Chelicerata</taxon>
        <taxon>Arachnida</taxon>
        <taxon>Araneae</taxon>
        <taxon>Araneomorphae</taxon>
        <taxon>Entelegynae</taxon>
        <taxon>Araneoidea</taxon>
        <taxon>Araneidae</taxon>
        <taxon>Araneus</taxon>
    </lineage>
</organism>
<sequence length="89" mass="9979">MTRMTPERPFANFRTAPAGGCLTHDIRFTRPNTRRIFSGIVFRTWNPQAPKPKLYHSATLSLTESAGVASPKLSRILLKNLSFPLPLRG</sequence>
<evidence type="ECO:0000313" key="1">
    <source>
        <dbReference type="EMBL" id="GBN73008.1"/>
    </source>
</evidence>
<reference evidence="1 2" key="1">
    <citation type="journal article" date="2019" name="Sci. Rep.">
        <title>Orb-weaving spider Araneus ventricosus genome elucidates the spidroin gene catalogue.</title>
        <authorList>
            <person name="Kono N."/>
            <person name="Nakamura H."/>
            <person name="Ohtoshi R."/>
            <person name="Moran D.A.P."/>
            <person name="Shinohara A."/>
            <person name="Yoshida Y."/>
            <person name="Fujiwara M."/>
            <person name="Mori M."/>
            <person name="Tomita M."/>
            <person name="Arakawa K."/>
        </authorList>
    </citation>
    <scope>NUCLEOTIDE SEQUENCE [LARGE SCALE GENOMIC DNA]</scope>
</reference>
<dbReference type="Proteomes" id="UP000499080">
    <property type="component" value="Unassembled WGS sequence"/>
</dbReference>
<proteinExistence type="predicted"/>
<keyword evidence="2" id="KW-1185">Reference proteome</keyword>
<name>A0A4Y2RB85_ARAVE</name>
<dbReference type="EMBL" id="BGPR01016443">
    <property type="protein sequence ID" value="GBN73008.1"/>
    <property type="molecule type" value="Genomic_DNA"/>
</dbReference>
<gene>
    <name evidence="1" type="ORF">AVEN_21297_1</name>
</gene>
<evidence type="ECO:0000313" key="2">
    <source>
        <dbReference type="Proteomes" id="UP000499080"/>
    </source>
</evidence>
<dbReference type="AlphaFoldDB" id="A0A4Y2RB85"/>
<protein>
    <submittedName>
        <fullName evidence="1">Uncharacterized protein</fullName>
    </submittedName>
</protein>